<feature type="transmembrane region" description="Helical" evidence="1">
    <location>
        <begin position="36"/>
        <end position="59"/>
    </location>
</feature>
<gene>
    <name evidence="3" type="ORF">ENT43_04245</name>
</gene>
<feature type="transmembrane region" description="Helical" evidence="1">
    <location>
        <begin position="173"/>
        <end position="195"/>
    </location>
</feature>
<evidence type="ECO:0000256" key="1">
    <source>
        <dbReference type="SAM" id="Phobius"/>
    </source>
</evidence>
<dbReference type="SMART" id="SM00014">
    <property type="entry name" value="acidPPc"/>
    <property type="match status" value="1"/>
</dbReference>
<dbReference type="InterPro" id="IPR000326">
    <property type="entry name" value="PAP2/HPO"/>
</dbReference>
<evidence type="ECO:0000259" key="2">
    <source>
        <dbReference type="SMART" id="SM00014"/>
    </source>
</evidence>
<evidence type="ECO:0000313" key="3">
    <source>
        <dbReference type="EMBL" id="HGT71440.1"/>
    </source>
</evidence>
<comment type="caution">
    <text evidence="3">The sequence shown here is derived from an EMBL/GenBank/DDBJ whole genome shotgun (WGS) entry which is preliminary data.</text>
</comment>
<keyword evidence="1" id="KW-0472">Membrane</keyword>
<feature type="transmembrane region" description="Helical" evidence="1">
    <location>
        <begin position="71"/>
        <end position="95"/>
    </location>
</feature>
<dbReference type="InterPro" id="IPR036938">
    <property type="entry name" value="PAP2/HPO_sf"/>
</dbReference>
<organism evidence="3">
    <name type="scientific">candidate division CPR3 bacterium</name>
    <dbReference type="NCBI Taxonomy" id="2268181"/>
    <lineage>
        <taxon>Bacteria</taxon>
        <taxon>Bacteria division CPR3</taxon>
    </lineage>
</organism>
<dbReference type="Pfam" id="PF01569">
    <property type="entry name" value="PAP2"/>
    <property type="match status" value="1"/>
</dbReference>
<dbReference type="CDD" id="cd01610">
    <property type="entry name" value="PAP2_like"/>
    <property type="match status" value="1"/>
</dbReference>
<protein>
    <submittedName>
        <fullName evidence="3">Phosphatase PAP2 family protein</fullName>
    </submittedName>
</protein>
<proteinExistence type="predicted"/>
<feature type="domain" description="Phosphatidic acid phosphatase type 2/haloperoxidase" evidence="2">
    <location>
        <begin position="76"/>
        <end position="188"/>
    </location>
</feature>
<sequence>MDPRFTVRVRTVLEDDTSKMELQIVQFFNQLGQGTIIDAITIIINYIPLLIILWFVLGVISLRFDKKKGRLVFLSIIVATLIYFIVSDFILKTFIVEFFGIKLRPYLVDPESIKPLGFKFVDSSFPSGHVSSTTAVLAVFVFYYKKYWLPAILFTLFMAFARMHMGMHFPSDVLFGFIFGLIYAIFGIKIAKWILRRR</sequence>
<keyword evidence="1" id="KW-1133">Transmembrane helix</keyword>
<accession>A0A7C4R505</accession>
<dbReference type="PANTHER" id="PTHR14969:SF13">
    <property type="entry name" value="AT30094P"/>
    <property type="match status" value="1"/>
</dbReference>
<dbReference type="Gene3D" id="1.20.144.10">
    <property type="entry name" value="Phosphatidic acid phosphatase type 2/haloperoxidase"/>
    <property type="match status" value="1"/>
</dbReference>
<name>A0A7C4R505_UNCC3</name>
<feature type="transmembrane region" description="Helical" evidence="1">
    <location>
        <begin position="125"/>
        <end position="144"/>
    </location>
</feature>
<dbReference type="SUPFAM" id="SSF48317">
    <property type="entry name" value="Acid phosphatase/Vanadium-dependent haloperoxidase"/>
    <property type="match status" value="1"/>
</dbReference>
<dbReference type="EMBL" id="DSYQ01000028">
    <property type="protein sequence ID" value="HGT71440.1"/>
    <property type="molecule type" value="Genomic_DNA"/>
</dbReference>
<reference evidence="3" key="1">
    <citation type="journal article" date="2020" name="mSystems">
        <title>Genome- and Community-Level Interaction Insights into Carbon Utilization and Element Cycling Functions of Hydrothermarchaeota in Hydrothermal Sediment.</title>
        <authorList>
            <person name="Zhou Z."/>
            <person name="Liu Y."/>
            <person name="Xu W."/>
            <person name="Pan J."/>
            <person name="Luo Z.H."/>
            <person name="Li M."/>
        </authorList>
    </citation>
    <scope>NUCLEOTIDE SEQUENCE [LARGE SCALE GENOMIC DNA]</scope>
    <source>
        <strain evidence="3">SpSt-579</strain>
    </source>
</reference>
<dbReference type="AlphaFoldDB" id="A0A7C4R505"/>
<dbReference type="PANTHER" id="PTHR14969">
    <property type="entry name" value="SPHINGOSINE-1-PHOSPHATE PHOSPHOHYDROLASE"/>
    <property type="match status" value="1"/>
</dbReference>
<feature type="transmembrane region" description="Helical" evidence="1">
    <location>
        <begin position="151"/>
        <end position="167"/>
    </location>
</feature>
<keyword evidence="1" id="KW-0812">Transmembrane</keyword>